<sequence length="128" mass="14449">MPKHKQFAKRKCQRNQFTDMNQKEKCADKELLNASVSKRKMNSSDLFLANHADENDKRVCSEESTNTIIDLNVLKSLLNTVSKCKHCNSTDCSDVLEETNTRRGLATSLMFIWKSCGGSSSSMTSYKS</sequence>
<evidence type="ECO:0000313" key="2">
    <source>
        <dbReference type="Proteomes" id="UP000499080"/>
    </source>
</evidence>
<protein>
    <submittedName>
        <fullName evidence="1">Uncharacterized protein</fullName>
    </submittedName>
</protein>
<name>A0A4Y2NT54_ARAVE</name>
<dbReference type="Proteomes" id="UP000499080">
    <property type="component" value="Unassembled WGS sequence"/>
</dbReference>
<dbReference type="EMBL" id="BGPR01009858">
    <property type="protein sequence ID" value="GBN42765.1"/>
    <property type="molecule type" value="Genomic_DNA"/>
</dbReference>
<dbReference type="AlphaFoldDB" id="A0A4Y2NT54"/>
<proteinExistence type="predicted"/>
<accession>A0A4Y2NT54</accession>
<gene>
    <name evidence="1" type="ORF">AVEN_121665_1</name>
</gene>
<reference evidence="1 2" key="1">
    <citation type="journal article" date="2019" name="Sci. Rep.">
        <title>Orb-weaving spider Araneus ventricosus genome elucidates the spidroin gene catalogue.</title>
        <authorList>
            <person name="Kono N."/>
            <person name="Nakamura H."/>
            <person name="Ohtoshi R."/>
            <person name="Moran D.A.P."/>
            <person name="Shinohara A."/>
            <person name="Yoshida Y."/>
            <person name="Fujiwara M."/>
            <person name="Mori M."/>
            <person name="Tomita M."/>
            <person name="Arakawa K."/>
        </authorList>
    </citation>
    <scope>NUCLEOTIDE SEQUENCE [LARGE SCALE GENOMIC DNA]</scope>
</reference>
<dbReference type="OrthoDB" id="6486455at2759"/>
<organism evidence="1 2">
    <name type="scientific">Araneus ventricosus</name>
    <name type="common">Orbweaver spider</name>
    <name type="synonym">Epeira ventricosa</name>
    <dbReference type="NCBI Taxonomy" id="182803"/>
    <lineage>
        <taxon>Eukaryota</taxon>
        <taxon>Metazoa</taxon>
        <taxon>Ecdysozoa</taxon>
        <taxon>Arthropoda</taxon>
        <taxon>Chelicerata</taxon>
        <taxon>Arachnida</taxon>
        <taxon>Araneae</taxon>
        <taxon>Araneomorphae</taxon>
        <taxon>Entelegynae</taxon>
        <taxon>Araneoidea</taxon>
        <taxon>Araneidae</taxon>
        <taxon>Araneus</taxon>
    </lineage>
</organism>
<evidence type="ECO:0000313" key="1">
    <source>
        <dbReference type="EMBL" id="GBN42765.1"/>
    </source>
</evidence>
<comment type="caution">
    <text evidence="1">The sequence shown here is derived from an EMBL/GenBank/DDBJ whole genome shotgun (WGS) entry which is preliminary data.</text>
</comment>
<keyword evidence="2" id="KW-1185">Reference proteome</keyword>